<keyword evidence="2" id="KW-0472">Membrane</keyword>
<evidence type="ECO:0000313" key="3">
    <source>
        <dbReference type="EMBL" id="KAB5592530.1"/>
    </source>
</evidence>
<keyword evidence="4" id="KW-1185">Reference proteome</keyword>
<sequence>MDCVVPLKHNNSQGVYSTELKEAGPAAPQKQKKITMAIWVFNSFVLDLCMTVVTVIFLYRKRADYYDHKSVFSTIWQVIWASAAPPLIVMGIVIVDGYLVTNRDVSLTPISAAMTAKCLVLSLMISLIGQGYIRRQFELLHHASPPNLSASVCPAVSRGASGATSEPVFAPAAETLYELQDRNMPGTGAANLDPNGEGVRDQRDVKEKLNLSDFSIAKPPEDSPTIHRVQLPLEA</sequence>
<protein>
    <submittedName>
        <fullName evidence="3">Transmembrane protein</fullName>
    </submittedName>
</protein>
<organism evidence="3 4">
    <name type="scientific">Ceratobasidium theobromae</name>
    <dbReference type="NCBI Taxonomy" id="1582974"/>
    <lineage>
        <taxon>Eukaryota</taxon>
        <taxon>Fungi</taxon>
        <taxon>Dikarya</taxon>
        <taxon>Basidiomycota</taxon>
        <taxon>Agaricomycotina</taxon>
        <taxon>Agaricomycetes</taxon>
        <taxon>Cantharellales</taxon>
        <taxon>Ceratobasidiaceae</taxon>
        <taxon>Ceratobasidium</taxon>
    </lineage>
</organism>
<dbReference type="EMBL" id="SSOP01000061">
    <property type="protein sequence ID" value="KAB5592530.1"/>
    <property type="molecule type" value="Genomic_DNA"/>
</dbReference>
<reference evidence="3 4" key="1">
    <citation type="journal article" date="2019" name="Fungal Biol. Biotechnol.">
        <title>Draft genome sequence of fastidious pathogen Ceratobasidium theobromae, which causes vascular-streak dieback in Theobroma cacao.</title>
        <authorList>
            <person name="Ali S.S."/>
            <person name="Asman A."/>
            <person name="Shao J."/>
            <person name="Firmansyah A.P."/>
            <person name="Susilo A.W."/>
            <person name="Rosmana A."/>
            <person name="McMahon P."/>
            <person name="Junaid M."/>
            <person name="Guest D."/>
            <person name="Kheng T.Y."/>
            <person name="Meinhardt L.W."/>
            <person name="Bailey B.A."/>
        </authorList>
    </citation>
    <scope>NUCLEOTIDE SEQUENCE [LARGE SCALE GENOMIC DNA]</scope>
    <source>
        <strain evidence="3 4">CT2</strain>
    </source>
</reference>
<gene>
    <name evidence="3" type="ORF">CTheo_3997</name>
</gene>
<dbReference type="OrthoDB" id="3206554at2759"/>
<keyword evidence="2" id="KW-1133">Transmembrane helix</keyword>
<evidence type="ECO:0000256" key="1">
    <source>
        <dbReference type="SAM" id="MobiDB-lite"/>
    </source>
</evidence>
<evidence type="ECO:0000256" key="2">
    <source>
        <dbReference type="SAM" id="Phobius"/>
    </source>
</evidence>
<keyword evidence="2 3" id="KW-0812">Transmembrane</keyword>
<accession>A0A5N5QLA5</accession>
<feature type="transmembrane region" description="Helical" evidence="2">
    <location>
        <begin position="36"/>
        <end position="59"/>
    </location>
</feature>
<name>A0A5N5QLA5_9AGAM</name>
<comment type="caution">
    <text evidence="3">The sequence shown here is derived from an EMBL/GenBank/DDBJ whole genome shotgun (WGS) entry which is preliminary data.</text>
</comment>
<proteinExistence type="predicted"/>
<feature type="region of interest" description="Disordered" evidence="1">
    <location>
        <begin position="183"/>
        <end position="202"/>
    </location>
</feature>
<feature type="transmembrane region" description="Helical" evidence="2">
    <location>
        <begin position="107"/>
        <end position="128"/>
    </location>
</feature>
<dbReference type="Proteomes" id="UP000383932">
    <property type="component" value="Unassembled WGS sequence"/>
</dbReference>
<feature type="transmembrane region" description="Helical" evidence="2">
    <location>
        <begin position="71"/>
        <end position="95"/>
    </location>
</feature>
<evidence type="ECO:0000313" key="4">
    <source>
        <dbReference type="Proteomes" id="UP000383932"/>
    </source>
</evidence>
<dbReference type="AlphaFoldDB" id="A0A5N5QLA5"/>